<reference evidence="2 3" key="1">
    <citation type="journal article" date="2015" name="Microbiome">
        <title>Genomic resolution of linkages in carbon, nitrogen, and sulfur cycling among widespread estuary sediment bacteria.</title>
        <authorList>
            <person name="Baker B.J."/>
            <person name="Lazar C.S."/>
            <person name="Teske A.P."/>
            <person name="Dick G.J."/>
        </authorList>
    </citation>
    <scope>NUCLEOTIDE SEQUENCE [LARGE SCALE GENOMIC DNA]</scope>
    <source>
        <strain evidence="2">SM1_77</strain>
    </source>
</reference>
<proteinExistence type="predicted"/>
<sequence length="736" mass="85312">MSLFIVLLFCSTATTRPVTGPPLIGVESQRITLSKRPRLGEKVTAIYELIPVNSKNDLKVIFTKFLGIKPVSKDTIFCFDAENGKLRTFSIDLEYFATPATFKVRVCNHTQDIRIFLIRHLLNAKTGEYGSMKELQYNPPLEYRFNPRAKKFAQEVLNFEEGRWYKNRGIIDTIKTYAPDISDSLALVLYADISKITYLHDNRRWSEKAEYLLKQGWLTYIDKTEREKFLKQLRTRDENIHEKRRQELLKIEKMRQRTFILSWLIPVILLALLLVVLLMVRGRKQGKTVTSKWFDRIITYTIYVFLVGIALYFAWPYLGIKRKPVDKRRQEADKTLSEIEQQDVLKELKEFTLVSKEPCSYRAGFGGIFHYKDVKHSRLGMEYYFSIFVRPSDKGFLVQMPSYAPGKAIKEFEANKRILSFAKNFKIVKASLKLIDKSFIVTLYDTIEKNGVKYPISLEYDGSSNLITKYVVPSDFQNPAFPEIERFKDFCERAGYPVLHGKSIVSTYRGYPNHPGLATVLKGTGNDTLWVWFFSEKSDDFTYCWIPVPSVVTPPHAIIDQVYSTFEKAGLDSEYIENHIKLVSAKGLRQPNYFISQGDKVILEAAFKWETRYDWIDGMNNGKGVQFNVSYEYYADSQRLGKRLGGPATQQYLRPIRQLISRKEAREKLFSSLPEELQFNAITVGLNFHRQPNDLDDFIYLVGKYRTPTSLHHALSIKVNLETGEVLGPHYLGMTY</sequence>
<comment type="caution">
    <text evidence="2">The sequence shown here is derived from an EMBL/GenBank/DDBJ whole genome shotgun (WGS) entry which is preliminary data.</text>
</comment>
<accession>A0A0S8K452</accession>
<keyword evidence="1" id="KW-0812">Transmembrane</keyword>
<gene>
    <name evidence="2" type="ORF">AMJ74_00760</name>
</gene>
<protein>
    <submittedName>
        <fullName evidence="2">Uncharacterized protein</fullName>
    </submittedName>
</protein>
<evidence type="ECO:0000313" key="3">
    <source>
        <dbReference type="Proteomes" id="UP000050975"/>
    </source>
</evidence>
<feature type="transmembrane region" description="Helical" evidence="1">
    <location>
        <begin position="260"/>
        <end position="280"/>
    </location>
</feature>
<dbReference type="AlphaFoldDB" id="A0A0S8K452"/>
<keyword evidence="1" id="KW-0472">Membrane</keyword>
<dbReference type="EMBL" id="LJVE01000005">
    <property type="protein sequence ID" value="KPL15805.1"/>
    <property type="molecule type" value="Genomic_DNA"/>
</dbReference>
<dbReference type="Proteomes" id="UP000050975">
    <property type="component" value="Unassembled WGS sequence"/>
</dbReference>
<organism evidence="2 3">
    <name type="scientific">candidate division WOR_3 bacterium SM1_77</name>
    <dbReference type="NCBI Taxonomy" id="1703778"/>
    <lineage>
        <taxon>Bacteria</taxon>
        <taxon>Bacteria division WOR-3</taxon>
    </lineage>
</organism>
<evidence type="ECO:0000256" key="1">
    <source>
        <dbReference type="SAM" id="Phobius"/>
    </source>
</evidence>
<evidence type="ECO:0000313" key="2">
    <source>
        <dbReference type="EMBL" id="KPL15805.1"/>
    </source>
</evidence>
<keyword evidence="1" id="KW-1133">Transmembrane helix</keyword>
<name>A0A0S8K452_UNCW3</name>
<feature type="transmembrane region" description="Helical" evidence="1">
    <location>
        <begin position="300"/>
        <end position="318"/>
    </location>
</feature>